<feature type="region of interest" description="Disordered" evidence="2">
    <location>
        <begin position="927"/>
        <end position="974"/>
    </location>
</feature>
<feature type="region of interest" description="Disordered" evidence="2">
    <location>
        <begin position="592"/>
        <end position="612"/>
    </location>
</feature>
<name>A0AAD5XLM2_9FUNG</name>
<proteinExistence type="predicted"/>
<feature type="compositionally biased region" description="Low complexity" evidence="2">
    <location>
        <begin position="959"/>
        <end position="971"/>
    </location>
</feature>
<evidence type="ECO:0000313" key="4">
    <source>
        <dbReference type="EMBL" id="KAJ3136962.1"/>
    </source>
</evidence>
<gene>
    <name evidence="4" type="ORF">HK100_001241</name>
</gene>
<dbReference type="EMBL" id="JADGJH010000127">
    <property type="protein sequence ID" value="KAJ3136962.1"/>
    <property type="molecule type" value="Genomic_DNA"/>
</dbReference>
<keyword evidence="5" id="KW-1185">Reference proteome</keyword>
<evidence type="ECO:0000256" key="1">
    <source>
        <dbReference type="SAM" id="Coils"/>
    </source>
</evidence>
<feature type="compositionally biased region" description="Acidic residues" evidence="2">
    <location>
        <begin position="410"/>
        <end position="423"/>
    </location>
</feature>
<dbReference type="Pfam" id="PF12416">
    <property type="entry name" value="DUF3668"/>
    <property type="match status" value="1"/>
</dbReference>
<reference evidence="4" key="1">
    <citation type="submission" date="2020-05" db="EMBL/GenBank/DDBJ databases">
        <title>Phylogenomic resolution of chytrid fungi.</title>
        <authorList>
            <person name="Stajich J.E."/>
            <person name="Amses K."/>
            <person name="Simmons R."/>
            <person name="Seto K."/>
            <person name="Myers J."/>
            <person name="Bonds A."/>
            <person name="Quandt C.A."/>
            <person name="Barry K."/>
            <person name="Liu P."/>
            <person name="Grigoriev I."/>
            <person name="Longcore J.E."/>
            <person name="James T.Y."/>
        </authorList>
    </citation>
    <scope>NUCLEOTIDE SEQUENCE</scope>
    <source>
        <strain evidence="4">JEL0513</strain>
    </source>
</reference>
<comment type="caution">
    <text evidence="4">The sequence shown here is derived from an EMBL/GenBank/DDBJ whole genome shotgun (WGS) entry which is preliminary data.</text>
</comment>
<organism evidence="4 5">
    <name type="scientific">Physocladia obscura</name>
    <dbReference type="NCBI Taxonomy" id="109957"/>
    <lineage>
        <taxon>Eukaryota</taxon>
        <taxon>Fungi</taxon>
        <taxon>Fungi incertae sedis</taxon>
        <taxon>Chytridiomycota</taxon>
        <taxon>Chytridiomycota incertae sedis</taxon>
        <taxon>Chytridiomycetes</taxon>
        <taxon>Chytridiales</taxon>
        <taxon>Chytriomycetaceae</taxon>
        <taxon>Physocladia</taxon>
    </lineage>
</organism>
<feature type="coiled-coil region" evidence="1">
    <location>
        <begin position="1227"/>
        <end position="1254"/>
    </location>
</feature>
<evidence type="ECO:0000259" key="3">
    <source>
        <dbReference type="Pfam" id="PF12416"/>
    </source>
</evidence>
<dbReference type="Gene3D" id="2.60.40.150">
    <property type="entry name" value="C2 domain"/>
    <property type="match status" value="1"/>
</dbReference>
<dbReference type="GO" id="GO:0010564">
    <property type="term" value="P:regulation of cell cycle process"/>
    <property type="evidence" value="ECO:0007669"/>
    <property type="project" value="TreeGrafter"/>
</dbReference>
<dbReference type="Proteomes" id="UP001211907">
    <property type="component" value="Unassembled WGS sequence"/>
</dbReference>
<keyword evidence="1" id="KW-0175">Coiled coil</keyword>
<evidence type="ECO:0000256" key="2">
    <source>
        <dbReference type="SAM" id="MobiDB-lite"/>
    </source>
</evidence>
<dbReference type="PANTHER" id="PTHR21574">
    <property type="entry name" value="CENTROSOMAL PROTEIN OF 120 KDA"/>
    <property type="match status" value="1"/>
</dbReference>
<dbReference type="PANTHER" id="PTHR21574:SF0">
    <property type="entry name" value="CENTROSOMAL PROTEIN OF 120 KDA"/>
    <property type="match status" value="1"/>
</dbReference>
<feature type="region of interest" description="Disordered" evidence="2">
    <location>
        <begin position="403"/>
        <end position="441"/>
    </location>
</feature>
<feature type="compositionally biased region" description="Basic and acidic residues" evidence="2">
    <location>
        <begin position="424"/>
        <end position="438"/>
    </location>
</feature>
<dbReference type="InterPro" id="IPR039893">
    <property type="entry name" value="CEP120-like"/>
</dbReference>
<evidence type="ECO:0000313" key="5">
    <source>
        <dbReference type="Proteomes" id="UP001211907"/>
    </source>
</evidence>
<accession>A0AAD5XLM2</accession>
<dbReference type="InterPro" id="IPR022136">
    <property type="entry name" value="DUF3668"/>
</dbReference>
<dbReference type="GO" id="GO:0005815">
    <property type="term" value="C:microtubule organizing center"/>
    <property type="evidence" value="ECO:0007669"/>
    <property type="project" value="TreeGrafter"/>
</dbReference>
<feature type="domain" description="DUF3668" evidence="3">
    <location>
        <begin position="315"/>
        <end position="379"/>
    </location>
</feature>
<dbReference type="InterPro" id="IPR035892">
    <property type="entry name" value="C2_domain_sf"/>
</dbReference>
<sequence>MKDGQIQTVLVTIAALYVQCRFNSEILTSDATPFSPSPIWDTDLAWAIRQRPLAFLRSQRAKLKLVVYALDARNKRTQIGYIMLDLRTAAATKQASLQHIDTENAYTWYSLICTASGANSLSASPFKPEIKLAFSVVDSFAPSLSPAAPNFSNISSYPSSVPTPLNTTVKRVKNLTKSLDRKPPVLLQNPSMKAIRVQLFPDVSNPPSPTHIQQQQLQQQSQNTTLFTTTSGLPIELTPTGCYQIGFNGPNWLLNFTIAFAENLILLDPTAVTPPNPTTTSPPPEQHGAEIGINTTNDRKGKMNINARGIGVGGDGYYFSYTFLGNTVATTPFADLENPVFPSERITFRVRASRADIARFLVDVDVLVICLCTTATAVAVDGSSGNNTTGVLGFAEVPIADVMDTSGGNNDDEEYVNDDDIPERDENGEGRGEGDRGSCDSYADEVGVVEARFGRDIGNVVVPKNIVSGDDGGVDGDDVVVSMSRSQSPTITFRTLHTTNTVTEKGNRRHQHRGNKIMTSGGRTGGSHRNPSKSKQTKILEKVVTFYDVRQELPVSVDGRVAGLGVSVVLMPDLQADYVEGTSTVGVQRVLMGDEDGSSDGDGDKNGQNNSRADEFQNYQAGTGTNILFQQATDVISGGGISSQNAKILPDLIKRRVVSMDIPDLSQTQPTQQRIDSPDLATDGLHPQSAPYPTQKPVRSFQDTFLDEQCNFQLYSQPKSLTQWHQYRFSIDLQTLFNINVNITRPLYLKYTYAPFGTISPVTTHPPVAPTRQKIVNSIHSSTLSPPHSFCAFEFVMTAERLLTYLEAVPLSVEVWCGADRYEKDVQVGLATVDLSIVCTSDGKVLKNSAGNDKDILLQNCDATVAVVAYRDINGGVGEETILASDKKQVVKIAELKVVLSLEDFGAVEDQDLIDDHVPDAPSMQLEQTMERGPSPTFTRVTRDIRTPTTSTRHNKAHSPTPSSSSSGKSASIHETREYRAALEVALWKKEEMQKFKAHLTTLEKNLVAKLTSEFQKRDATRVQAVAQRVQQLEGVERATRTLLADLETREYTVRKAEDDAQARRNEIERHFARRDGEIEDTARRLGEEFRTRVEIERVKALEAEAARLRAVRERDEVDAKLKSVEADFDAFRKSVIAGKNNSATGDVSAAAAVAAVKTELVNVMTTCAATERRAEALDSAKKHYKIQWIRALRELAKTKKALQTEIEDRFRKSQRELDSVKLRLHAKEEIGQLATERKLLDEMKREIAGLKSNASGHAVENTVQDSSIHGEKEKSEIPVLKNNQKENMNPRVVAEVERLVKERDSLVDTGIYTREDRLIRELDSRIGRLLKS</sequence>
<feature type="region of interest" description="Disordered" evidence="2">
    <location>
        <begin position="505"/>
        <end position="535"/>
    </location>
</feature>
<protein>
    <recommendedName>
        <fullName evidence="3">DUF3668 domain-containing protein</fullName>
    </recommendedName>
</protein>